<evidence type="ECO:0000313" key="1">
    <source>
        <dbReference type="EMBL" id="PMB70998.1"/>
    </source>
</evidence>
<dbReference type="Proteomes" id="UP000235728">
    <property type="component" value="Unassembled WGS sequence"/>
</dbReference>
<evidence type="ECO:0000313" key="2">
    <source>
        <dbReference type="Proteomes" id="UP000235728"/>
    </source>
</evidence>
<dbReference type="AlphaFoldDB" id="A0A2N6NUQ9"/>
<gene>
    <name evidence="1" type="ORF">BM221_003461</name>
</gene>
<dbReference type="EMBL" id="MRVG01000003">
    <property type="protein sequence ID" value="PMB70998.1"/>
    <property type="molecule type" value="Genomic_DNA"/>
</dbReference>
<comment type="caution">
    <text evidence="1">The sequence shown here is derived from an EMBL/GenBank/DDBJ whole genome shotgun (WGS) entry which is preliminary data.</text>
</comment>
<protein>
    <submittedName>
        <fullName evidence="1">Uncharacterized protein</fullName>
    </submittedName>
</protein>
<proteinExistence type="predicted"/>
<accession>A0A2N6NUQ9</accession>
<name>A0A2N6NUQ9_BEABA</name>
<sequence length="486" mass="46736">MPFLGQLPVGTGDAGENLGNVAAIVSVLEEGNVELGTDGEQEALEGGGPLGKGKHEELLVGHAGAAAAEVANVALGELVGGEVGGSHGAVLADALEQAAQLVGALGGGGGGEGDADEDVGDVAALGVAVGELGDGPGHDGLDEAGKGAGSLGDAAGEQHLLALAEGGALGDEAQAVKVHVGARGDGDEGAGRVRGRVAGGVLFEAGNGQRAGGLEPGPRVVVHVLDGGANLVGGDLDDVVDALAGEAKGLLADRLDGGAVGKQADLFEHDALAPLERLGHGVCVVGLDADNLDVGRHALHVDADAGNQAAAADAAKDGLDLGHVDLGKELVANGALSGNHVRVVKGRDVDEPVGGGAAGALVLGGVKVGAVQDDVAAEAGDVGVLDARGALGHDDGGGNLELAGRVGDALRVVAGGAADDALPGPRGVEVGHLVVGAAQLEAKDGLLVLALEQHGALEPVAEVDGVGEGRGLAGFVDARCGGEDHA</sequence>
<reference evidence="1 2" key="1">
    <citation type="journal article" date="2016" name="Appl. Microbiol. Biotechnol.">
        <title>Characterization of T-DNA insertion mutants with decreased virulence in the entomopathogenic fungus Beauveria bassiana JEF-007.</title>
        <authorList>
            <person name="Kim S."/>
            <person name="Lee S.J."/>
            <person name="Nai Y.S."/>
            <person name="Yu J.S."/>
            <person name="Lee M.R."/>
            <person name="Yang Y.T."/>
            <person name="Kim J.S."/>
        </authorList>
    </citation>
    <scope>NUCLEOTIDE SEQUENCE [LARGE SCALE GENOMIC DNA]</scope>
    <source>
        <strain evidence="1 2">JEF-007</strain>
    </source>
</reference>
<organism evidence="1 2">
    <name type="scientific">Beauveria bassiana</name>
    <name type="common">White muscardine disease fungus</name>
    <name type="synonym">Tritirachium shiotae</name>
    <dbReference type="NCBI Taxonomy" id="176275"/>
    <lineage>
        <taxon>Eukaryota</taxon>
        <taxon>Fungi</taxon>
        <taxon>Dikarya</taxon>
        <taxon>Ascomycota</taxon>
        <taxon>Pezizomycotina</taxon>
        <taxon>Sordariomycetes</taxon>
        <taxon>Hypocreomycetidae</taxon>
        <taxon>Hypocreales</taxon>
        <taxon>Cordycipitaceae</taxon>
        <taxon>Beauveria</taxon>
    </lineage>
</organism>